<dbReference type="GO" id="GO:0045087">
    <property type="term" value="P:innate immune response"/>
    <property type="evidence" value="ECO:0007669"/>
    <property type="project" value="TreeGrafter"/>
</dbReference>
<dbReference type="InterPro" id="IPR004087">
    <property type="entry name" value="KH_dom"/>
</dbReference>
<name>A0A915DVD8_9BILA</name>
<dbReference type="PANTHER" id="PTHR23206">
    <property type="entry name" value="MASK PROTEIN"/>
    <property type="match status" value="1"/>
</dbReference>
<feature type="region of interest" description="Disordered" evidence="6">
    <location>
        <begin position="1958"/>
        <end position="2024"/>
    </location>
</feature>
<organism evidence="8 9">
    <name type="scientific">Ditylenchus dipsaci</name>
    <dbReference type="NCBI Taxonomy" id="166011"/>
    <lineage>
        <taxon>Eukaryota</taxon>
        <taxon>Metazoa</taxon>
        <taxon>Ecdysozoa</taxon>
        <taxon>Nematoda</taxon>
        <taxon>Chromadorea</taxon>
        <taxon>Rhabditida</taxon>
        <taxon>Tylenchina</taxon>
        <taxon>Tylenchomorpha</taxon>
        <taxon>Sphaerularioidea</taxon>
        <taxon>Anguinidae</taxon>
        <taxon>Anguininae</taxon>
        <taxon>Ditylenchus</taxon>
    </lineage>
</organism>
<feature type="region of interest" description="Disordered" evidence="6">
    <location>
        <begin position="1647"/>
        <end position="1671"/>
    </location>
</feature>
<feature type="compositionally biased region" description="Low complexity" evidence="6">
    <location>
        <begin position="2081"/>
        <end position="2090"/>
    </location>
</feature>
<evidence type="ECO:0000313" key="8">
    <source>
        <dbReference type="Proteomes" id="UP000887574"/>
    </source>
</evidence>
<feature type="compositionally biased region" description="Polar residues" evidence="6">
    <location>
        <begin position="774"/>
        <end position="785"/>
    </location>
</feature>
<feature type="repeat" description="ANK" evidence="4">
    <location>
        <begin position="1292"/>
        <end position="1324"/>
    </location>
</feature>
<feature type="domain" description="K Homology" evidence="7">
    <location>
        <begin position="1727"/>
        <end position="1799"/>
    </location>
</feature>
<sequence length="2478" mass="266599">MRMNGDGEEDDFRVFFLILALRKHERLILFSECFYEPSQDGGASEHDSLLEVPFEAADDVRVLPGASSSSNARKNTMLLTSLEPFLHLLPDLSGVELKDQRVSAALSLHKFIYDSPEASKEVSTSNSSFSLSDIDREGADWKEIFNHLGKFIALEDSAETLRKMSYNVDELVRHEGGGQSLMKMISNEVAAAALAAFASATLRRPPTKVVESLMAASQETEPSLMPTLPHPNEVIPAIDGCKSVRTPLDHNHKVNRPSNSRSSSIAALAGEERAELDEECDCDAEYEEIDDEDCLFRYVCAAGYEDLAKLLHPLMEACCGGHADVVGSLIAAGANVNVLSSTQNTALIYASASGHFSCVKELLKSGQCDLSIRNENGHCALMEAASIGNVDIIKILVEHGATPLSVVDNMDFKESALTLAAYKGHEAAVEYLISVMPENADREEEFHTALMEASMDGHVKVARALLNAGAPVNLPSDSFESPLTLASCGGHTELVGLLIDFEADLEEPNDEGYTPLMEASREGHRDVVELLLDRGFKSVVELLVARGGDLTIGERTPLYEATQEGHLDEVLKDLNSALICAAEINNVAICNLLIENGAQIEGLSPEGRTPLMEAAKQGNMLVVELLIHKGAQCRAAQSATPSQPVPNGHADVVRYLLEQGADPHQTLKDSSTCLLEASKNGHTNCVEILLDYNVPPPPPPVCANQMDMPTIRDKKSGKLANGMLKGDLNTQCKISGGVSKPIRPKAKSFTQKECQSVISSVDNSRQAPPLPAFNPQQPIKSSATMQPPPKTSAASTLPLSEFAKLSQQQQQELCHAAALEMQKSGAAATSKSSQTTTSSSSSLSSNAVDLNPSSSSSTTPNASQLYRTLASANSSSPYNGPDDWETMTEEDLRAFTEMIQHQFRAIFPSGQVDAAALGSPASQQALNNIYTAAALAESGINEMPPPIESIPKTVNETCTEVVLSDGSPSPPTVVCCQQAAASKATTKRPAKPTGTGAPKVAGDLPTGSKQKDEKITPSELSTKIAESTELIQARLAALALPTDPPTEVVMPPPPPAPIYQPEVQEVQDMQPPPVPPFEPLNYLPQPRGRRNNPSTQTLACLTAVLTTTLEVPPRGHPPTQLQPPRTMGSNRLNPPLTLACVGGHTSLVTLLIKRGADIEHRDKKGFTPLILAATGGHLDACRALIEAGCQVDAQADRTKDTALSLACSGGRKEVVDLLLKAGANKEHRNISDYTPLSLAASGGYVEIIQMLLNNGAEINSRTGSKLAMNGHENATLLLLENRSDINAQIETNRNTALTLACFQGRTEVVRLLLQFGANVEHRAKTGLTPLMEAANGGYVEVGSLLLESNADANASPVPTSRDTALTIAADKGHSAFVELLIHAGAQVNVRNKKGCSALWLACSGGHLETVQTLVKHNSDTDAQDNRKVSPLMIAFRKGHFKIVKYIVRHVLQFPSDQECNRYIATLTDQDLISKCRQCIDFIIAAKAKQAEEANKAAESLLELLAQEEAMAESKKRTKQRQKEKKKAKKNAKKQIQTDEDNDAAAQDDNDPAENRQSSSSPSLIEDKSALERTSPIIVDIQSTPELMVIEEKDESDKIAAQSATAATAISHTSDSDMRVPLLEVTTIKETISSIPPLNATTMTQIITNTAHSRPSRRQPRRSRNESGRVIGASSAEEWLKASKKKATALAKVDTSKVSSKSSKSLAATQETSVETWSGSVDAPAAARRRSHVLAVCSSAIARVIGRAGSNINAIREATSAHIEVEKMTTRREQASRQITIKGTPEAIKSAVWMIEMLIKENDTHINEIINHAMGEPITYSDMRSSPENVPYSVTAAPIEESYKNKTTFVPNYEPVVVSSKTSGNKNYANTSQNINGTVGNVWQQRAAIREMQTLKKEPLHLPAPQPLHEVKVFQLASPSAKVQLAKPSLNPDLVSVVPQKEKDEEEILVESSLLSQELAQEEHQRKAPGYARPHSSSAQHCSPTALHNGVQEESETTKSTSNESQVTCRSPIESITTTKPIQSAAVGAELPPKAAKPRPLSDIWENTCSTDPLSPPTMNLTGLFGNAGDSKTSLWLPSSLLSKPNLPKGSKGPDDKTTVEGGWPSLAANPSENGPFPSFSTEKGVNWENLTQSTTSNSCNWTPSAIGTLSSMPAQWGTVDANKTTKNTSLFTQPVPAGSMAVQRPMSSNNEYHPGVGHQNKMVGQEGMRQTNIFARAGLQQGQQQINNSTMFNGGGATGQAYDNGMSGGNANATSANSTVIKSYLDSMQQASTNEFRMPKNMHDFQNTHMPALHTIQNNHTNNSGEALHAFQQLNPSQMAAAGGMLNQSQGPPANYLQPQHPHQQQMARQMPHFYSSSGQPHMPSHNQPLPFVHPPPGFGQGQQQRQMSSSVSGMHGGGQAPLPQQQSFFNSNIPPPIGSRARPMPTNFAPVATTVGGVGQMSHGYYNPAGGWTAPIGRPQNMKSMEKPNQETWSWGI</sequence>
<dbReference type="Pfam" id="PF12796">
    <property type="entry name" value="Ank_2"/>
    <property type="match status" value="9"/>
</dbReference>
<dbReference type="SMART" id="SM00322">
    <property type="entry name" value="KH"/>
    <property type="match status" value="1"/>
</dbReference>
<dbReference type="InterPro" id="IPR036770">
    <property type="entry name" value="Ankyrin_rpt-contain_sf"/>
</dbReference>
<evidence type="ECO:0000256" key="1">
    <source>
        <dbReference type="ARBA" id="ARBA00022737"/>
    </source>
</evidence>
<evidence type="ECO:0000256" key="3">
    <source>
        <dbReference type="ARBA" id="ARBA00023054"/>
    </source>
</evidence>
<feature type="repeat" description="ANK" evidence="4">
    <location>
        <begin position="1198"/>
        <end position="1230"/>
    </location>
</feature>
<keyword evidence="5" id="KW-0694">RNA-binding</keyword>
<evidence type="ECO:0000313" key="9">
    <source>
        <dbReference type="WBParaSite" id="jg23190"/>
    </source>
</evidence>
<feature type="repeat" description="ANK" evidence="4">
    <location>
        <begin position="478"/>
        <end position="510"/>
    </location>
</feature>
<keyword evidence="8" id="KW-1185">Reference proteome</keyword>
<dbReference type="InterPro" id="IPR051631">
    <property type="entry name" value="Ankyrin-KH/SAM_domain"/>
</dbReference>
<dbReference type="PROSITE" id="PS50297">
    <property type="entry name" value="ANK_REP_REGION"/>
    <property type="match status" value="12"/>
</dbReference>
<feature type="region of interest" description="Disordered" evidence="6">
    <location>
        <begin position="1512"/>
        <end position="1570"/>
    </location>
</feature>
<dbReference type="GO" id="GO:0003723">
    <property type="term" value="F:RNA binding"/>
    <property type="evidence" value="ECO:0007669"/>
    <property type="project" value="UniProtKB-UniRule"/>
</dbReference>
<keyword evidence="1" id="KW-0677">Repeat</keyword>
<feature type="compositionally biased region" description="Low complexity" evidence="6">
    <location>
        <begin position="825"/>
        <end position="861"/>
    </location>
</feature>
<accession>A0A915DVD8</accession>
<feature type="compositionally biased region" description="Low complexity" evidence="6">
    <location>
        <begin position="2382"/>
        <end position="2394"/>
    </location>
</feature>
<dbReference type="PROSITE" id="PS50084">
    <property type="entry name" value="KH_TYPE_1"/>
    <property type="match status" value="1"/>
</dbReference>
<dbReference type="InterPro" id="IPR002110">
    <property type="entry name" value="Ankyrin_rpt"/>
</dbReference>
<dbReference type="SUPFAM" id="SSF48403">
    <property type="entry name" value="Ankyrin repeat"/>
    <property type="match status" value="2"/>
</dbReference>
<feature type="region of interest" description="Disordered" evidence="6">
    <location>
        <begin position="757"/>
        <end position="795"/>
    </location>
</feature>
<feature type="repeat" description="ANK" evidence="4">
    <location>
        <begin position="445"/>
        <end position="477"/>
    </location>
</feature>
<feature type="repeat" description="ANK" evidence="4">
    <location>
        <begin position="313"/>
        <end position="341"/>
    </location>
</feature>
<feature type="repeat" description="ANK" evidence="4">
    <location>
        <begin position="1393"/>
        <end position="1425"/>
    </location>
</feature>
<feature type="region of interest" description="Disordered" evidence="6">
    <location>
        <begin position="981"/>
        <end position="1020"/>
    </location>
</feature>
<feature type="repeat" description="ANK" evidence="4">
    <location>
        <begin position="376"/>
        <end position="401"/>
    </location>
</feature>
<reference evidence="9" key="1">
    <citation type="submission" date="2022-11" db="UniProtKB">
        <authorList>
            <consortium name="WormBaseParasite"/>
        </authorList>
    </citation>
    <scope>IDENTIFICATION</scope>
</reference>
<keyword evidence="2 4" id="KW-0040">ANK repeat</keyword>
<feature type="repeat" description="ANK" evidence="4">
    <location>
        <begin position="1164"/>
        <end position="1196"/>
    </location>
</feature>
<feature type="region of interest" description="Disordered" evidence="6">
    <location>
        <begin position="825"/>
        <end position="863"/>
    </location>
</feature>
<evidence type="ECO:0000259" key="7">
    <source>
        <dbReference type="SMART" id="SM00322"/>
    </source>
</evidence>
<dbReference type="InterPro" id="IPR036612">
    <property type="entry name" value="KH_dom_type_1_sf"/>
</dbReference>
<evidence type="ECO:0000256" key="4">
    <source>
        <dbReference type="PROSITE-ProRule" id="PRU00023"/>
    </source>
</evidence>
<dbReference type="Gene3D" id="3.30.1370.10">
    <property type="entry name" value="K Homology domain, type 1"/>
    <property type="match status" value="1"/>
</dbReference>
<feature type="compositionally biased region" description="Polar residues" evidence="6">
    <location>
        <begin position="2108"/>
        <end position="2123"/>
    </location>
</feature>
<dbReference type="PANTHER" id="PTHR23206:SF8">
    <property type="entry name" value="ANKYRIN REPEAT AND KH DOMAIN-CONTAINING 1"/>
    <property type="match status" value="1"/>
</dbReference>
<evidence type="ECO:0000256" key="5">
    <source>
        <dbReference type="PROSITE-ProRule" id="PRU00117"/>
    </source>
</evidence>
<feature type="region of interest" description="Disordered" evidence="6">
    <location>
        <begin position="2081"/>
        <end position="2123"/>
    </location>
</feature>
<feature type="repeat" description="ANK" evidence="4">
    <location>
        <begin position="606"/>
        <end position="638"/>
    </location>
</feature>
<dbReference type="Proteomes" id="UP000887574">
    <property type="component" value="Unplaced"/>
</dbReference>
<proteinExistence type="predicted"/>
<feature type="compositionally biased region" description="Acidic residues" evidence="6">
    <location>
        <begin position="1537"/>
        <end position="1551"/>
    </location>
</feature>
<dbReference type="WBParaSite" id="jg23190">
    <property type="protein sequence ID" value="jg23190"/>
    <property type="gene ID" value="jg23190"/>
</dbReference>
<feature type="repeat" description="ANK" evidence="4">
    <location>
        <begin position="1325"/>
        <end position="1357"/>
    </location>
</feature>
<feature type="compositionally biased region" description="Polar residues" evidence="6">
    <location>
        <begin position="2005"/>
        <end position="2021"/>
    </location>
</feature>
<feature type="repeat" description="ANK" evidence="4">
    <location>
        <begin position="1360"/>
        <end position="1392"/>
    </location>
</feature>
<feature type="region of interest" description="Disordered" evidence="6">
    <location>
        <begin position="2459"/>
        <end position="2478"/>
    </location>
</feature>
<dbReference type="SMART" id="SM00248">
    <property type="entry name" value="ANK"/>
    <property type="match status" value="19"/>
</dbReference>
<dbReference type="FunFam" id="1.25.40.20:FF:000041">
    <property type="entry name" value="ankyrin repeat and KH domain-containing protein 1 isoform X1"/>
    <property type="match status" value="1"/>
</dbReference>
<dbReference type="InterPro" id="IPR004088">
    <property type="entry name" value="KH_dom_type_1"/>
</dbReference>
<dbReference type="Pfam" id="PF00013">
    <property type="entry name" value="KH_1"/>
    <property type="match status" value="1"/>
</dbReference>
<feature type="repeat" description="ANK" evidence="4">
    <location>
        <begin position="1131"/>
        <end position="1163"/>
    </location>
</feature>
<feature type="compositionally biased region" description="Basic residues" evidence="6">
    <location>
        <begin position="1515"/>
        <end position="1532"/>
    </location>
</feature>
<dbReference type="PRINTS" id="PR01415">
    <property type="entry name" value="ANKYRIN"/>
</dbReference>
<keyword evidence="3" id="KW-0175">Coiled coil</keyword>
<evidence type="ECO:0000256" key="2">
    <source>
        <dbReference type="ARBA" id="ARBA00023043"/>
    </source>
</evidence>
<protein>
    <submittedName>
        <fullName evidence="9">K Homology domain-containing protein</fullName>
    </submittedName>
</protein>
<evidence type="ECO:0000256" key="6">
    <source>
        <dbReference type="SAM" id="MobiDB-lite"/>
    </source>
</evidence>
<feature type="compositionally biased region" description="Polar residues" evidence="6">
    <location>
        <begin position="757"/>
        <end position="766"/>
    </location>
</feature>
<feature type="region of interest" description="Disordered" evidence="6">
    <location>
        <begin position="2379"/>
        <end position="2400"/>
    </location>
</feature>
<feature type="repeat" description="ANK" evidence="4">
    <location>
        <begin position="511"/>
        <end position="535"/>
    </location>
</feature>
<dbReference type="SUPFAM" id="SSF54791">
    <property type="entry name" value="Eukaryotic type KH-domain (KH-domain type I)"/>
    <property type="match status" value="1"/>
</dbReference>
<dbReference type="Gene3D" id="1.25.40.20">
    <property type="entry name" value="Ankyrin repeat-containing domain"/>
    <property type="match status" value="5"/>
</dbReference>
<dbReference type="PROSITE" id="PS50088">
    <property type="entry name" value="ANK_REPEAT"/>
    <property type="match status" value="14"/>
</dbReference>
<dbReference type="GO" id="GO:0005737">
    <property type="term" value="C:cytoplasm"/>
    <property type="evidence" value="ECO:0007669"/>
    <property type="project" value="TreeGrafter"/>
</dbReference>
<feature type="repeat" description="ANK" evidence="4">
    <location>
        <begin position="1231"/>
        <end position="1263"/>
    </location>
</feature>